<evidence type="ECO:0000313" key="2">
    <source>
        <dbReference type="Proteomes" id="UP000092024"/>
    </source>
</evidence>
<gene>
    <name evidence="1" type="ORF">A7K91_02880</name>
</gene>
<organism evidence="1 2">
    <name type="scientific">Paenibacillus oryzae</name>
    <dbReference type="NCBI Taxonomy" id="1844972"/>
    <lineage>
        <taxon>Bacteria</taxon>
        <taxon>Bacillati</taxon>
        <taxon>Bacillota</taxon>
        <taxon>Bacilli</taxon>
        <taxon>Bacillales</taxon>
        <taxon>Paenibacillaceae</taxon>
        <taxon>Paenibacillus</taxon>
    </lineage>
</organism>
<dbReference type="Proteomes" id="UP000092024">
    <property type="component" value="Unassembled WGS sequence"/>
</dbReference>
<proteinExistence type="predicted"/>
<name>A0A1A5YAC2_9BACL</name>
<accession>A0A1A5YAC2</accession>
<evidence type="ECO:0000313" key="1">
    <source>
        <dbReference type="EMBL" id="OBR62569.1"/>
    </source>
</evidence>
<dbReference type="AlphaFoldDB" id="A0A1A5YAC2"/>
<protein>
    <submittedName>
        <fullName evidence="1">Uncharacterized protein</fullName>
    </submittedName>
</protein>
<comment type="caution">
    <text evidence="1">The sequence shown here is derived from an EMBL/GenBank/DDBJ whole genome shotgun (WGS) entry which is preliminary data.</text>
</comment>
<reference evidence="1 2" key="1">
    <citation type="submission" date="2016-05" db="EMBL/GenBank/DDBJ databases">
        <title>Paenibacillus oryzae. sp. nov., isolated from the rice root.</title>
        <authorList>
            <person name="Zhang J."/>
            <person name="Zhang X."/>
        </authorList>
    </citation>
    <scope>NUCLEOTIDE SEQUENCE [LARGE SCALE GENOMIC DNA]</scope>
    <source>
        <strain evidence="1 2">1DrF-4</strain>
    </source>
</reference>
<keyword evidence="2" id="KW-1185">Reference proteome</keyword>
<sequence>MILAVMDICFRYKRIKGQNLPLTDIFVRDCLSEIKILWKIQYAAGDGFFGRRMALVGVWYVRSMAFV</sequence>
<dbReference type="EMBL" id="LYPA01000079">
    <property type="protein sequence ID" value="OBR62569.1"/>
    <property type="molecule type" value="Genomic_DNA"/>
</dbReference>